<sequence>MEGRETRPIIQVLFSFYPLQGHVASDKDGNWRAGAIATLIDNVVSLAIASATGYIKISVAFDISYFSMAKINVRP</sequence>
<gene>
    <name evidence="1" type="ORF">MRB53_017511</name>
</gene>
<protein>
    <submittedName>
        <fullName evidence="1">Uncharacterized protein</fullName>
    </submittedName>
</protein>
<proteinExistence type="predicted"/>
<dbReference type="Proteomes" id="UP001234297">
    <property type="component" value="Chromosome 5"/>
</dbReference>
<organism evidence="1 2">
    <name type="scientific">Persea americana</name>
    <name type="common">Avocado</name>
    <dbReference type="NCBI Taxonomy" id="3435"/>
    <lineage>
        <taxon>Eukaryota</taxon>
        <taxon>Viridiplantae</taxon>
        <taxon>Streptophyta</taxon>
        <taxon>Embryophyta</taxon>
        <taxon>Tracheophyta</taxon>
        <taxon>Spermatophyta</taxon>
        <taxon>Magnoliopsida</taxon>
        <taxon>Magnoliidae</taxon>
        <taxon>Laurales</taxon>
        <taxon>Lauraceae</taxon>
        <taxon>Persea</taxon>
    </lineage>
</organism>
<evidence type="ECO:0000313" key="2">
    <source>
        <dbReference type="Proteomes" id="UP001234297"/>
    </source>
</evidence>
<evidence type="ECO:0000313" key="1">
    <source>
        <dbReference type="EMBL" id="KAJ8640817.1"/>
    </source>
</evidence>
<comment type="caution">
    <text evidence="1">The sequence shown here is derived from an EMBL/GenBank/DDBJ whole genome shotgun (WGS) entry which is preliminary data.</text>
</comment>
<name>A0ACC2M6M4_PERAE</name>
<reference evidence="1 2" key="1">
    <citation type="journal article" date="2022" name="Hortic Res">
        <title>A haplotype resolved chromosomal level avocado genome allows analysis of novel avocado genes.</title>
        <authorList>
            <person name="Nath O."/>
            <person name="Fletcher S.J."/>
            <person name="Hayward A."/>
            <person name="Shaw L.M."/>
            <person name="Masouleh A.K."/>
            <person name="Furtado A."/>
            <person name="Henry R.J."/>
            <person name="Mitter N."/>
        </authorList>
    </citation>
    <scope>NUCLEOTIDE SEQUENCE [LARGE SCALE GENOMIC DNA]</scope>
    <source>
        <strain evidence="2">cv. Hass</strain>
    </source>
</reference>
<dbReference type="EMBL" id="CM056813">
    <property type="protein sequence ID" value="KAJ8640817.1"/>
    <property type="molecule type" value="Genomic_DNA"/>
</dbReference>
<accession>A0ACC2M6M4</accession>
<keyword evidence="2" id="KW-1185">Reference proteome</keyword>